<reference evidence="5 6" key="1">
    <citation type="submission" date="2024-02" db="EMBL/GenBank/DDBJ databases">
        <title>High-quality chromosome-scale genome assembly of Pensacola bahiagrass (Paspalum notatum Flugge var. saurae).</title>
        <authorList>
            <person name="Vega J.M."/>
            <person name="Podio M."/>
            <person name="Orjuela J."/>
            <person name="Siena L.A."/>
            <person name="Pessino S.C."/>
            <person name="Combes M.C."/>
            <person name="Mariac C."/>
            <person name="Albertini E."/>
            <person name="Pupilli F."/>
            <person name="Ortiz J.P.A."/>
            <person name="Leblanc O."/>
        </authorList>
    </citation>
    <scope>NUCLEOTIDE SEQUENCE [LARGE SCALE GENOMIC DNA]</scope>
    <source>
        <strain evidence="5">R1</strain>
        <tissue evidence="5">Leaf</tissue>
    </source>
</reference>
<organism evidence="5 6">
    <name type="scientific">Paspalum notatum var. saurae</name>
    <dbReference type="NCBI Taxonomy" id="547442"/>
    <lineage>
        <taxon>Eukaryota</taxon>
        <taxon>Viridiplantae</taxon>
        <taxon>Streptophyta</taxon>
        <taxon>Embryophyta</taxon>
        <taxon>Tracheophyta</taxon>
        <taxon>Spermatophyta</taxon>
        <taxon>Magnoliopsida</taxon>
        <taxon>Liliopsida</taxon>
        <taxon>Poales</taxon>
        <taxon>Poaceae</taxon>
        <taxon>PACMAD clade</taxon>
        <taxon>Panicoideae</taxon>
        <taxon>Andropogonodae</taxon>
        <taxon>Paspaleae</taxon>
        <taxon>Paspalinae</taxon>
        <taxon>Paspalum</taxon>
    </lineage>
</organism>
<evidence type="ECO:0000313" key="6">
    <source>
        <dbReference type="Proteomes" id="UP001341281"/>
    </source>
</evidence>
<dbReference type="Pfam" id="PF00685">
    <property type="entry name" value="Sulfotransfer_1"/>
    <property type="match status" value="1"/>
</dbReference>
<evidence type="ECO:0000313" key="5">
    <source>
        <dbReference type="EMBL" id="WVZ91876.1"/>
    </source>
</evidence>
<proteinExistence type="inferred from homology"/>
<dbReference type="SUPFAM" id="SSF52540">
    <property type="entry name" value="P-loop containing nucleoside triphosphate hydrolases"/>
    <property type="match status" value="1"/>
</dbReference>
<dbReference type="PANTHER" id="PTHR11783">
    <property type="entry name" value="SULFOTRANSFERASE SULT"/>
    <property type="match status" value="1"/>
</dbReference>
<gene>
    <name evidence="5" type="ORF">U9M48_037989</name>
</gene>
<keyword evidence="2 3" id="KW-0808">Transferase</keyword>
<comment type="similarity">
    <text evidence="1 3">Belongs to the sulfotransferase 1 family.</text>
</comment>
<accession>A0AAQ3UH59</accession>
<dbReference type="Gene3D" id="3.40.50.300">
    <property type="entry name" value="P-loop containing nucleotide triphosphate hydrolases"/>
    <property type="match status" value="1"/>
</dbReference>
<dbReference type="Proteomes" id="UP001341281">
    <property type="component" value="Chromosome 09"/>
</dbReference>
<evidence type="ECO:0000259" key="4">
    <source>
        <dbReference type="Pfam" id="PF00685"/>
    </source>
</evidence>
<protein>
    <recommendedName>
        <fullName evidence="3">Sulfotransferase</fullName>
        <ecNumber evidence="3">2.8.2.-</ecNumber>
    </recommendedName>
</protein>
<name>A0AAQ3UH59_PASNO</name>
<evidence type="ECO:0000256" key="3">
    <source>
        <dbReference type="RuleBase" id="RU361155"/>
    </source>
</evidence>
<evidence type="ECO:0000256" key="1">
    <source>
        <dbReference type="ARBA" id="ARBA00005771"/>
    </source>
</evidence>
<keyword evidence="6" id="KW-1185">Reference proteome</keyword>
<dbReference type="EC" id="2.8.2.-" evidence="3"/>
<sequence>MGPRARYEEMQTDPATHVRRLADFVGLPFSPDEEDDGRVDAIVELCSFNRMRWRQPRRATQSFRLPWCPTNPTSDGAWWEIDWANHLSPEMQQRIDAITEAKFKGCEGHNVNSMASASPCTSTKWRRVHVPASRKLSPAATARAAAPSLSTTATSLPSAVKVNTTPPHSAIVGENDAPACMLIDDAVVVVGGWDWIGAHTRAGTGSGADGHSSYHL</sequence>
<dbReference type="InterPro" id="IPR027417">
    <property type="entry name" value="P-loop_NTPase"/>
</dbReference>
<evidence type="ECO:0000256" key="2">
    <source>
        <dbReference type="ARBA" id="ARBA00022679"/>
    </source>
</evidence>
<dbReference type="InterPro" id="IPR000863">
    <property type="entry name" value="Sulfotransferase_dom"/>
</dbReference>
<dbReference type="AlphaFoldDB" id="A0AAQ3UH59"/>
<dbReference type="EMBL" id="CP144753">
    <property type="protein sequence ID" value="WVZ91876.1"/>
    <property type="molecule type" value="Genomic_DNA"/>
</dbReference>
<dbReference type="GO" id="GO:0008146">
    <property type="term" value="F:sulfotransferase activity"/>
    <property type="evidence" value="ECO:0007669"/>
    <property type="project" value="InterPro"/>
</dbReference>
<feature type="domain" description="Sulfotransferase" evidence="4">
    <location>
        <begin position="6"/>
        <end position="106"/>
    </location>
</feature>